<keyword evidence="5 7" id="KW-0408">Iron</keyword>
<dbReference type="EMBL" id="JAPCID010000015">
    <property type="protein sequence ID" value="MDA0138323.1"/>
    <property type="molecule type" value="Genomic_DNA"/>
</dbReference>
<protein>
    <submittedName>
        <fullName evidence="9">C-type cytochrome</fullName>
    </submittedName>
</protein>
<organism evidence="9 10">
    <name type="scientific">Solirubrobacter deserti</name>
    <dbReference type="NCBI Taxonomy" id="2282478"/>
    <lineage>
        <taxon>Bacteria</taxon>
        <taxon>Bacillati</taxon>
        <taxon>Actinomycetota</taxon>
        <taxon>Thermoleophilia</taxon>
        <taxon>Solirubrobacterales</taxon>
        <taxon>Solirubrobacteraceae</taxon>
        <taxon>Solirubrobacter</taxon>
    </lineage>
</organism>
<dbReference type="PROSITE" id="PS51257">
    <property type="entry name" value="PROKAR_LIPOPROTEIN"/>
    <property type="match status" value="1"/>
</dbReference>
<dbReference type="InterPro" id="IPR000923">
    <property type="entry name" value="BlueCu_1"/>
</dbReference>
<dbReference type="RefSeq" id="WP_202957921.1">
    <property type="nucleotide sequence ID" value="NZ_JAPCID010000015.1"/>
</dbReference>
<dbReference type="SUPFAM" id="SSF49503">
    <property type="entry name" value="Cupredoxins"/>
    <property type="match status" value="1"/>
</dbReference>
<evidence type="ECO:0000259" key="8">
    <source>
        <dbReference type="PROSITE" id="PS51007"/>
    </source>
</evidence>
<sequence>MRRELALIVGVISASSVLTGCQLKDNANVVNGKQLFVQECGACHVLSRAGTTGTAGPNLDAAFAQSRKDGLGESTFEGVVYTQILHPNRNPQLNPANRRETTQQMPADLVTGQDAKDVAAYVAQAAAVPGEDKGQLASVGAAQAEGTAEAENGVLDIPVAEAGLAYRFADARTPAGSVRFTSANPQSVPHNIAVDGNGLDEKGPVVEAGGVSEITVDLQPGEYSFYCSVPGHREGGMEGTLTVE</sequence>
<evidence type="ECO:0000256" key="6">
    <source>
        <dbReference type="ARBA" id="ARBA00023008"/>
    </source>
</evidence>
<evidence type="ECO:0000256" key="7">
    <source>
        <dbReference type="PROSITE-ProRule" id="PRU00433"/>
    </source>
</evidence>
<name>A0ABT4RIE8_9ACTN</name>
<evidence type="ECO:0000256" key="4">
    <source>
        <dbReference type="ARBA" id="ARBA00022982"/>
    </source>
</evidence>
<reference evidence="9" key="1">
    <citation type="submission" date="2022-10" db="EMBL/GenBank/DDBJ databases">
        <title>The WGS of Solirubrobacter sp. CPCC 204708.</title>
        <authorList>
            <person name="Jiang Z."/>
        </authorList>
    </citation>
    <scope>NUCLEOTIDE SEQUENCE</scope>
    <source>
        <strain evidence="9">CPCC 204708</strain>
    </source>
</reference>
<evidence type="ECO:0000256" key="3">
    <source>
        <dbReference type="ARBA" id="ARBA00022723"/>
    </source>
</evidence>
<dbReference type="Pfam" id="PF00034">
    <property type="entry name" value="Cytochrom_C"/>
    <property type="match status" value="1"/>
</dbReference>
<dbReference type="InterPro" id="IPR028871">
    <property type="entry name" value="BlueCu_1_BS"/>
</dbReference>
<comment type="caution">
    <text evidence="9">The sequence shown here is derived from an EMBL/GenBank/DDBJ whole genome shotgun (WGS) entry which is preliminary data.</text>
</comment>
<feature type="domain" description="Cytochrome c" evidence="8">
    <location>
        <begin position="27"/>
        <end position="126"/>
    </location>
</feature>
<dbReference type="Proteomes" id="UP001147700">
    <property type="component" value="Unassembled WGS sequence"/>
</dbReference>
<keyword evidence="3 7" id="KW-0479">Metal-binding</keyword>
<keyword evidence="6" id="KW-0186">Copper</keyword>
<dbReference type="Gene3D" id="2.60.40.420">
    <property type="entry name" value="Cupredoxins - blue copper proteins"/>
    <property type="match status" value="1"/>
</dbReference>
<evidence type="ECO:0000256" key="2">
    <source>
        <dbReference type="ARBA" id="ARBA00022617"/>
    </source>
</evidence>
<keyword evidence="10" id="KW-1185">Reference proteome</keyword>
<keyword evidence="4" id="KW-0249">Electron transport</keyword>
<dbReference type="PROSITE" id="PS51007">
    <property type="entry name" value="CYTC"/>
    <property type="match status" value="1"/>
</dbReference>
<dbReference type="PROSITE" id="PS00079">
    <property type="entry name" value="MULTICOPPER_OXIDASE1"/>
    <property type="match status" value="1"/>
</dbReference>
<dbReference type="InterPro" id="IPR033138">
    <property type="entry name" value="Cu_oxidase_CS"/>
</dbReference>
<dbReference type="PROSITE" id="PS00196">
    <property type="entry name" value="COPPER_BLUE"/>
    <property type="match status" value="1"/>
</dbReference>
<dbReference type="InterPro" id="IPR008972">
    <property type="entry name" value="Cupredoxin"/>
</dbReference>
<dbReference type="InterPro" id="IPR036909">
    <property type="entry name" value="Cyt_c-like_dom_sf"/>
</dbReference>
<dbReference type="CDD" id="cd00920">
    <property type="entry name" value="Cupredoxin"/>
    <property type="match status" value="1"/>
</dbReference>
<dbReference type="Pfam" id="PF00127">
    <property type="entry name" value="Copper-bind"/>
    <property type="match status" value="1"/>
</dbReference>
<keyword evidence="2 7" id="KW-0349">Heme</keyword>
<proteinExistence type="predicted"/>
<dbReference type="SUPFAM" id="SSF46626">
    <property type="entry name" value="Cytochrome c"/>
    <property type="match status" value="1"/>
</dbReference>
<dbReference type="InterPro" id="IPR009056">
    <property type="entry name" value="Cyt_c-like_dom"/>
</dbReference>
<accession>A0ABT4RIE8</accession>
<dbReference type="Gene3D" id="1.10.760.10">
    <property type="entry name" value="Cytochrome c-like domain"/>
    <property type="match status" value="1"/>
</dbReference>
<evidence type="ECO:0000313" key="10">
    <source>
        <dbReference type="Proteomes" id="UP001147700"/>
    </source>
</evidence>
<keyword evidence="1" id="KW-0813">Transport</keyword>
<gene>
    <name evidence="9" type="ORF">OJ962_12535</name>
</gene>
<evidence type="ECO:0000313" key="9">
    <source>
        <dbReference type="EMBL" id="MDA0138323.1"/>
    </source>
</evidence>
<evidence type="ECO:0000256" key="1">
    <source>
        <dbReference type="ARBA" id="ARBA00022448"/>
    </source>
</evidence>
<evidence type="ECO:0000256" key="5">
    <source>
        <dbReference type="ARBA" id="ARBA00023004"/>
    </source>
</evidence>